<protein>
    <submittedName>
        <fullName evidence="1">Uncharacterized protein</fullName>
    </submittedName>
</protein>
<proteinExistence type="predicted"/>
<organism evidence="1 2">
    <name type="scientific">Paramecium pentaurelia</name>
    <dbReference type="NCBI Taxonomy" id="43138"/>
    <lineage>
        <taxon>Eukaryota</taxon>
        <taxon>Sar</taxon>
        <taxon>Alveolata</taxon>
        <taxon>Ciliophora</taxon>
        <taxon>Intramacronucleata</taxon>
        <taxon>Oligohymenophorea</taxon>
        <taxon>Peniculida</taxon>
        <taxon>Parameciidae</taxon>
        <taxon>Paramecium</taxon>
    </lineage>
</organism>
<evidence type="ECO:0000313" key="1">
    <source>
        <dbReference type="EMBL" id="CAD8162306.1"/>
    </source>
</evidence>
<name>A0A8S1UI06_9CILI</name>
<gene>
    <name evidence="1" type="ORF">PPENT_87.1.T0370304</name>
</gene>
<reference evidence="1" key="1">
    <citation type="submission" date="2021-01" db="EMBL/GenBank/DDBJ databases">
        <authorList>
            <consortium name="Genoscope - CEA"/>
            <person name="William W."/>
        </authorList>
    </citation>
    <scope>NUCLEOTIDE SEQUENCE</scope>
</reference>
<accession>A0A8S1UI06</accession>
<dbReference type="EMBL" id="CAJJDO010000037">
    <property type="protein sequence ID" value="CAD8162306.1"/>
    <property type="molecule type" value="Genomic_DNA"/>
</dbReference>
<dbReference type="OrthoDB" id="288976at2759"/>
<dbReference type="AlphaFoldDB" id="A0A8S1UI06"/>
<dbReference type="Proteomes" id="UP000689195">
    <property type="component" value="Unassembled WGS sequence"/>
</dbReference>
<comment type="caution">
    <text evidence="1">The sequence shown here is derived from an EMBL/GenBank/DDBJ whole genome shotgun (WGS) entry which is preliminary data.</text>
</comment>
<keyword evidence="2" id="KW-1185">Reference proteome</keyword>
<evidence type="ECO:0000313" key="2">
    <source>
        <dbReference type="Proteomes" id="UP000689195"/>
    </source>
</evidence>
<sequence length="876" mass="103987">MMKNQLLHQSVSIIIQLHQELKANSTISSQLAQTLIDTAQQIERVQKQEQQQFKYVDYSKDESVQKTIKNKRTSSQIIVKVQSPQCKEIFSRECLQELILPYLNLKDLISFRCVNSVIQESIKQYVKQYLVKEEKSLAHHLFSSYYLASLKDYLYSFLPKAKWLEFDHIQAKKNISKYYRDFEVLKKVRSIPQQYEQIFDVLLLIFQGQRKVNISSFEQFKKLNLKQTLKYENIIQNIDLFNRIDEKVAKKFSIELHNTILLCQSLISLYYLENIFTIGSAASSEQHQFNQISYYYKYHSDLINFWKKVTHQDQKFQLFLNFSTNKVNLESQNLSDSKCYTDRINILILCLSYCDDNSLLQFRLINKQFKIECELQLEDRLVFSIQAFEFAKLYQNRQLQCSKHLQNELGFFNPLFDMAYTFLIDKHQELVQFNNFEYIKQCDDEFTFYINTAYTQLHNLNNLRSVLAQKQLLRITKTHLNPFNKKKQSIQLAAHALQNLSTLVQNNPKISYNFQILYPLYLYLKLFIIIQHTILPTQFDSNETVVYLYNECIKYLNILFKLGKLSTLNMRNIINQSLEYFDQNQKQEIAQRLNQQFFQVYTNFKSSLDSREKTLEILTEITAIFESMNIFLIEKITEYDFLQFDSIFTTKILNYLTYTDLINFACTSSQSKKLYITHLQLRIENEANIIRTFEKSNKQSLQSIQKLRPKLGLQKDKAVQLVQQFTISDLSELKAFNHPTQAFEIFCRPLLILFDLPQKSNTNYWATLKSFLLQQNSWSQISDFPPETLSRQKVNQIKQILKSPKFDLVVLAKLSSPLLKFINWLQGILILHSYLRQYCLGDKEENLSEEQQQLFTVLDIKQCILYKAMRYINQNK</sequence>